<dbReference type="SUPFAM" id="SSF57850">
    <property type="entry name" value="RING/U-box"/>
    <property type="match status" value="1"/>
</dbReference>
<evidence type="ECO:0000256" key="11">
    <source>
        <dbReference type="ARBA" id="ARBA00076856"/>
    </source>
</evidence>
<dbReference type="Proteomes" id="UP000324091">
    <property type="component" value="Chromosome 6"/>
</dbReference>
<dbReference type="Pfam" id="PF26084">
    <property type="entry name" value="PWI_Topors"/>
    <property type="match status" value="1"/>
</dbReference>
<feature type="compositionally biased region" description="Basic residues" evidence="17">
    <location>
        <begin position="720"/>
        <end position="740"/>
    </location>
</feature>
<evidence type="ECO:0000256" key="1">
    <source>
        <dbReference type="ARBA" id="ARBA00000900"/>
    </source>
</evidence>
<dbReference type="InterPro" id="IPR001841">
    <property type="entry name" value="Znf_RING"/>
</dbReference>
<evidence type="ECO:0000256" key="12">
    <source>
        <dbReference type="ARBA" id="ARBA00076940"/>
    </source>
</evidence>
<keyword evidence="4" id="KW-0479">Metal-binding</keyword>
<dbReference type="InterPro" id="IPR017907">
    <property type="entry name" value="Znf_RING_CS"/>
</dbReference>
<keyword evidence="7" id="KW-0862">Zinc</keyword>
<protein>
    <recommendedName>
        <fullName evidence="10">E3 ubiquitin-protein ligase Topors</fullName>
        <ecNumber evidence="2">2.3.2.27</ecNumber>
    </recommendedName>
    <alternativeName>
        <fullName evidence="11">RING-type E3 ubiquitin transferase Topors</fullName>
    </alternativeName>
    <alternativeName>
        <fullName evidence="13">SUMO1-protein E3 ligase Topors</fullName>
    </alternativeName>
    <alternativeName>
        <fullName evidence="12">Topoisomerase I-binding RING finger protein</fullName>
    </alternativeName>
    <alternativeName>
        <fullName evidence="14">Topoisomerase I-binding arginine/serine-rich protein</fullName>
    </alternativeName>
    <alternativeName>
        <fullName evidence="15">Tumor suppressor p53-binding protein 3</fullName>
    </alternativeName>
</protein>
<keyword evidence="9" id="KW-0804">Transcription</keyword>
<feature type="compositionally biased region" description="Basic and acidic residues" evidence="17">
    <location>
        <begin position="513"/>
        <end position="529"/>
    </location>
</feature>
<dbReference type="InterPro" id="IPR013083">
    <property type="entry name" value="Znf_RING/FYVE/PHD"/>
</dbReference>
<evidence type="ECO:0000256" key="4">
    <source>
        <dbReference type="ARBA" id="ARBA00022723"/>
    </source>
</evidence>
<feature type="domain" description="RING-type" evidence="18">
    <location>
        <begin position="51"/>
        <end position="90"/>
    </location>
</feature>
<evidence type="ECO:0000256" key="8">
    <source>
        <dbReference type="ARBA" id="ARBA00023015"/>
    </source>
</evidence>
<dbReference type="InterPro" id="IPR058745">
    <property type="entry name" value="PWI_Topors"/>
</dbReference>
<keyword evidence="5 16" id="KW-0863">Zinc-finger</keyword>
<evidence type="ECO:0000256" key="6">
    <source>
        <dbReference type="ARBA" id="ARBA00022786"/>
    </source>
</evidence>
<dbReference type="PANTHER" id="PTHR46077">
    <property type="entry name" value="E3 UBIQUITIN-PROTEIN LIGASE TOPORS"/>
    <property type="match status" value="1"/>
</dbReference>
<feature type="compositionally biased region" description="Basic residues" evidence="17">
    <location>
        <begin position="644"/>
        <end position="660"/>
    </location>
</feature>
<dbReference type="InterPro" id="IPR058746">
    <property type="entry name" value="Znf_RING-type_Topors"/>
</dbReference>
<dbReference type="PROSITE" id="PS50089">
    <property type="entry name" value="ZF_RING_2"/>
    <property type="match status" value="1"/>
</dbReference>
<evidence type="ECO:0000256" key="14">
    <source>
        <dbReference type="ARBA" id="ARBA00079184"/>
    </source>
</evidence>
<evidence type="ECO:0000256" key="2">
    <source>
        <dbReference type="ARBA" id="ARBA00012483"/>
    </source>
</evidence>
<evidence type="ECO:0000313" key="19">
    <source>
        <dbReference type="EMBL" id="TWW58699.1"/>
    </source>
</evidence>
<dbReference type="EC" id="2.3.2.27" evidence="2"/>
<keyword evidence="20" id="KW-1185">Reference proteome</keyword>
<evidence type="ECO:0000313" key="20">
    <source>
        <dbReference type="Proteomes" id="UP000324091"/>
    </source>
</evidence>
<organism evidence="19 20">
    <name type="scientific">Takifugu flavidus</name>
    <name type="common">sansaifugu</name>
    <dbReference type="NCBI Taxonomy" id="433684"/>
    <lineage>
        <taxon>Eukaryota</taxon>
        <taxon>Metazoa</taxon>
        <taxon>Chordata</taxon>
        <taxon>Craniata</taxon>
        <taxon>Vertebrata</taxon>
        <taxon>Euteleostomi</taxon>
        <taxon>Actinopterygii</taxon>
        <taxon>Neopterygii</taxon>
        <taxon>Teleostei</taxon>
        <taxon>Neoteleostei</taxon>
        <taxon>Acanthomorphata</taxon>
        <taxon>Eupercaria</taxon>
        <taxon>Tetraodontiformes</taxon>
        <taxon>Tetradontoidea</taxon>
        <taxon>Tetraodontidae</taxon>
        <taxon>Takifugu</taxon>
    </lineage>
</organism>
<feature type="compositionally biased region" description="Basic and acidic residues" evidence="17">
    <location>
        <begin position="702"/>
        <end position="719"/>
    </location>
</feature>
<comment type="catalytic activity">
    <reaction evidence="1">
        <text>S-ubiquitinyl-[E2 ubiquitin-conjugating enzyme]-L-cysteine + [acceptor protein]-L-lysine = [E2 ubiquitin-conjugating enzyme]-L-cysteine + N(6)-ubiquitinyl-[acceptor protein]-L-lysine.</text>
        <dbReference type="EC" id="2.3.2.27"/>
    </reaction>
</comment>
<dbReference type="GO" id="GO:0000209">
    <property type="term" value="P:protein polyubiquitination"/>
    <property type="evidence" value="ECO:0007669"/>
    <property type="project" value="TreeGrafter"/>
</dbReference>
<evidence type="ECO:0000256" key="10">
    <source>
        <dbReference type="ARBA" id="ARBA00071236"/>
    </source>
</evidence>
<evidence type="ECO:0000256" key="13">
    <source>
        <dbReference type="ARBA" id="ARBA00079040"/>
    </source>
</evidence>
<dbReference type="FunFam" id="3.30.40.10:FF:000136">
    <property type="entry name" value="E3 ubiquitin-protein ligase Topors"/>
    <property type="match status" value="1"/>
</dbReference>
<dbReference type="CDD" id="cd16574">
    <property type="entry name" value="RING-HC_Topors"/>
    <property type="match status" value="1"/>
</dbReference>
<feature type="region of interest" description="Disordered" evidence="17">
    <location>
        <begin position="445"/>
        <end position="783"/>
    </location>
</feature>
<proteinExistence type="predicted"/>
<evidence type="ECO:0000259" key="18">
    <source>
        <dbReference type="PROSITE" id="PS50089"/>
    </source>
</evidence>
<evidence type="ECO:0000256" key="15">
    <source>
        <dbReference type="ARBA" id="ARBA00082108"/>
    </source>
</evidence>
<evidence type="ECO:0000256" key="16">
    <source>
        <dbReference type="PROSITE-ProRule" id="PRU00175"/>
    </source>
</evidence>
<dbReference type="AlphaFoldDB" id="A0A5C6MV96"/>
<dbReference type="GO" id="GO:0006513">
    <property type="term" value="P:protein monoubiquitination"/>
    <property type="evidence" value="ECO:0007669"/>
    <property type="project" value="TreeGrafter"/>
</dbReference>
<evidence type="ECO:0000256" key="5">
    <source>
        <dbReference type="ARBA" id="ARBA00022771"/>
    </source>
</evidence>
<dbReference type="GO" id="GO:0008270">
    <property type="term" value="F:zinc ion binding"/>
    <property type="evidence" value="ECO:0007669"/>
    <property type="project" value="UniProtKB-KW"/>
</dbReference>
<comment type="caution">
    <text evidence="19">The sequence shown here is derived from an EMBL/GenBank/DDBJ whole genome shotgun (WGS) entry which is preliminary data.</text>
</comment>
<dbReference type="GO" id="GO:0061630">
    <property type="term" value="F:ubiquitin protein ligase activity"/>
    <property type="evidence" value="ECO:0007669"/>
    <property type="project" value="UniProtKB-EC"/>
</dbReference>
<accession>A0A5C6MV96</accession>
<dbReference type="SMART" id="SM00184">
    <property type="entry name" value="RING"/>
    <property type="match status" value="1"/>
</dbReference>
<keyword evidence="3" id="KW-0808">Transferase</keyword>
<evidence type="ECO:0000256" key="3">
    <source>
        <dbReference type="ARBA" id="ARBA00022679"/>
    </source>
</evidence>
<dbReference type="Pfam" id="PF13923">
    <property type="entry name" value="zf-C3HC4_2"/>
    <property type="match status" value="1"/>
</dbReference>
<dbReference type="PANTHER" id="PTHR46077:SF1">
    <property type="entry name" value="TOP1 BINDING ARGININE_SERINE RICH PROTEIN, E3 UBIQUITIN LIGASE"/>
    <property type="match status" value="1"/>
</dbReference>
<feature type="compositionally biased region" description="Basic residues" evidence="17">
    <location>
        <begin position="530"/>
        <end position="545"/>
    </location>
</feature>
<gene>
    <name evidence="19" type="ORF">D4764_06G0002290</name>
</gene>
<reference evidence="19 20" key="1">
    <citation type="submission" date="2019-04" db="EMBL/GenBank/DDBJ databases">
        <title>Chromosome genome assembly for Takifugu flavidus.</title>
        <authorList>
            <person name="Xiao S."/>
        </authorList>
    </citation>
    <scope>NUCLEOTIDE SEQUENCE [LARGE SCALE GENOMIC DNA]</scope>
    <source>
        <strain evidence="19">HTHZ2018</strain>
        <tissue evidence="19">Muscle</tissue>
    </source>
</reference>
<dbReference type="GO" id="GO:0008630">
    <property type="term" value="P:intrinsic apoptotic signaling pathway in response to DNA damage"/>
    <property type="evidence" value="ECO:0007669"/>
    <property type="project" value="UniProtKB-ARBA"/>
</dbReference>
<evidence type="ECO:0000256" key="9">
    <source>
        <dbReference type="ARBA" id="ARBA00023163"/>
    </source>
</evidence>
<evidence type="ECO:0000256" key="7">
    <source>
        <dbReference type="ARBA" id="ARBA00022833"/>
    </source>
</evidence>
<evidence type="ECO:0000256" key="17">
    <source>
        <dbReference type="SAM" id="MobiDB-lite"/>
    </source>
</evidence>
<feature type="compositionally biased region" description="Basic and acidic residues" evidence="17">
    <location>
        <begin position="560"/>
        <end position="600"/>
    </location>
</feature>
<dbReference type="Gene3D" id="3.30.40.10">
    <property type="entry name" value="Zinc/RING finger domain, C3HC4 (zinc finger)"/>
    <property type="match status" value="1"/>
</dbReference>
<sequence>MALQQIYLDSSCIRRHSEVMSAMKFALQQSQNSGGRQCTRMPSEVSPDSKCPICLDTFNNISYLDICLHKFCFRCIHEWSKNKAECPLCKQPFNSIYHSIKSEKDYKQYDLRPLENGSFGIFGGVRFRYRTTLTGFNQQRRGVTALPPDNGVLFEASTNAAQQPRDRYMRNMMLRLAARRAAASEGRAVRSIQDQEMINFRRELYRRGVRVRSVTDGGRSRDISAEFFRRNPACLHRLIPWLKRELAVLYGGHGSLVNIVQHIVMSQITRYDMDDRAIEEELRPFLQGRAEHFLHEFVTFAKSPFDMQAYDRHAVYDCPGAPADEDSSPNSSVIAISDDEARPADPDLPGEAASSLRYSAWDDETPGPSYSTTAQVSRAEYTSVLDSDSASSSEEVQETERCLERINRLSQTDAMEGEVNKEERVSSDSDDCVIIGFTKPLLERTPELVRLSSDSEDASGDDKEAFPLPQHIRFSSLSPGAWRGTDQCSAGPSENLELDDSKRGCRDRRRSRSDRNDRHRRSGSNDRLRDRHRSKGGLWRRRRRSRSDQHRPSRSPAAPHSRDRVTSYSRDRHYSKSGDSRRHHSQERDYRTTHTQERRSYCYNSRTHSDRRSHSRSCSRESPFWLKRRSRSRSYSGSPSPSARKTRRADKPGGKRKYKARHLDAPPDDAALTSHERGPSPAPVIKHKKKSSKKHRKKSKERCRSRSRSPERPDQDSRERSRRHHKKKKKKHKSKRHKSSERRERDSTSVITIESENELGADDGVARASNTNDNPRHRCPAFR</sequence>
<dbReference type="GO" id="GO:0032391">
    <property type="term" value="C:photoreceptor connecting cilium"/>
    <property type="evidence" value="ECO:0007669"/>
    <property type="project" value="UniProtKB-ARBA"/>
</dbReference>
<dbReference type="EMBL" id="RHFK02000019">
    <property type="protein sequence ID" value="TWW58699.1"/>
    <property type="molecule type" value="Genomic_DNA"/>
</dbReference>
<keyword evidence="8" id="KW-0805">Transcription regulation</keyword>
<dbReference type="PROSITE" id="PS00518">
    <property type="entry name" value="ZF_RING_1"/>
    <property type="match status" value="1"/>
</dbReference>
<feature type="compositionally biased region" description="Basic residues" evidence="17">
    <location>
        <begin position="685"/>
        <end position="701"/>
    </location>
</feature>
<name>A0A5C6MV96_9TELE</name>
<keyword evidence="6" id="KW-0833">Ubl conjugation pathway</keyword>
<feature type="compositionally biased region" description="Low complexity" evidence="17">
    <location>
        <begin position="633"/>
        <end position="643"/>
    </location>
</feature>